<evidence type="ECO:0000313" key="1">
    <source>
        <dbReference type="EMBL" id="MFD0919655.1"/>
    </source>
</evidence>
<sequence length="247" mass="27893">MPNERLRAAIRAAGLTIEDVAKKVGVDPKTAMRWVNIDGRVPHRPTRREVSELVGVAEIHLWPSLAEDLRTQPNTETELVHLYPTRSAVPFALWNELIASVKEQMDVLVFSGQFLVEQHNILPIVRQKAEQGVRFRFAVGDENSTAVIQRAMEEGTTGGLQGRIQMMRRYLSEVASLPTVEVRTHGTILYNSFYRVDDQLLVNGHAYGSLAGQNPVIHLRQLPGGLMWENYMRSFERVWSEATPEPA</sequence>
<proteinExistence type="predicted"/>
<name>A0ABW3FS64_9PSEU</name>
<dbReference type="CDD" id="cd00093">
    <property type="entry name" value="HTH_XRE"/>
    <property type="match status" value="1"/>
</dbReference>
<organism evidence="1 2">
    <name type="scientific">Saccharopolyspora rosea</name>
    <dbReference type="NCBI Taxonomy" id="524884"/>
    <lineage>
        <taxon>Bacteria</taxon>
        <taxon>Bacillati</taxon>
        <taxon>Actinomycetota</taxon>
        <taxon>Actinomycetes</taxon>
        <taxon>Pseudonocardiales</taxon>
        <taxon>Pseudonocardiaceae</taxon>
        <taxon>Saccharopolyspora</taxon>
    </lineage>
</organism>
<dbReference type="SUPFAM" id="SSF47413">
    <property type="entry name" value="lambda repressor-like DNA-binding domains"/>
    <property type="match status" value="1"/>
</dbReference>
<dbReference type="EMBL" id="JBHTIW010000003">
    <property type="protein sequence ID" value="MFD0919655.1"/>
    <property type="molecule type" value="Genomic_DNA"/>
</dbReference>
<evidence type="ECO:0000313" key="2">
    <source>
        <dbReference type="Proteomes" id="UP001597018"/>
    </source>
</evidence>
<keyword evidence="2" id="KW-1185">Reference proteome</keyword>
<dbReference type="Proteomes" id="UP001597018">
    <property type="component" value="Unassembled WGS sequence"/>
</dbReference>
<gene>
    <name evidence="1" type="ORF">ACFQ16_07860</name>
</gene>
<reference evidence="2" key="1">
    <citation type="journal article" date="2019" name="Int. J. Syst. Evol. Microbiol.">
        <title>The Global Catalogue of Microorganisms (GCM) 10K type strain sequencing project: providing services to taxonomists for standard genome sequencing and annotation.</title>
        <authorList>
            <consortium name="The Broad Institute Genomics Platform"/>
            <consortium name="The Broad Institute Genome Sequencing Center for Infectious Disease"/>
            <person name="Wu L."/>
            <person name="Ma J."/>
        </authorList>
    </citation>
    <scope>NUCLEOTIDE SEQUENCE [LARGE SCALE GENOMIC DNA]</scope>
    <source>
        <strain evidence="2">CCUG 56401</strain>
    </source>
</reference>
<protein>
    <submittedName>
        <fullName evidence="1">Helix-turn-helix domain-containing protein</fullName>
    </submittedName>
</protein>
<dbReference type="InterPro" id="IPR010982">
    <property type="entry name" value="Lambda_DNA-bd_dom_sf"/>
</dbReference>
<dbReference type="RefSeq" id="WP_345599985.1">
    <property type="nucleotide sequence ID" value="NZ_BAABLT010000001.1"/>
</dbReference>
<dbReference type="InterPro" id="IPR001387">
    <property type="entry name" value="Cro/C1-type_HTH"/>
</dbReference>
<dbReference type="Gene3D" id="1.10.260.40">
    <property type="entry name" value="lambda repressor-like DNA-binding domains"/>
    <property type="match status" value="1"/>
</dbReference>
<accession>A0ABW3FS64</accession>
<comment type="caution">
    <text evidence="1">The sequence shown here is derived from an EMBL/GenBank/DDBJ whole genome shotgun (WGS) entry which is preliminary data.</text>
</comment>